<feature type="compositionally biased region" description="Low complexity" evidence="1">
    <location>
        <begin position="73"/>
        <end position="82"/>
    </location>
</feature>
<feature type="compositionally biased region" description="Low complexity" evidence="1">
    <location>
        <begin position="138"/>
        <end position="155"/>
    </location>
</feature>
<name>A0A9N8DRR0_9STRA</name>
<dbReference type="InterPro" id="IPR039913">
    <property type="entry name" value="RPAP1/Rba50"/>
</dbReference>
<comment type="caution">
    <text evidence="2">The sequence shown here is derived from an EMBL/GenBank/DDBJ whole genome shotgun (WGS) entry which is preliminary data.</text>
</comment>
<accession>A0A9N8DRR0</accession>
<dbReference type="Proteomes" id="UP001153069">
    <property type="component" value="Unassembled WGS sequence"/>
</dbReference>
<feature type="region of interest" description="Disordered" evidence="1">
    <location>
        <begin position="189"/>
        <end position="258"/>
    </location>
</feature>
<feature type="compositionally biased region" description="Basic residues" evidence="1">
    <location>
        <begin position="104"/>
        <end position="115"/>
    </location>
</feature>
<organism evidence="2 3">
    <name type="scientific">Seminavis robusta</name>
    <dbReference type="NCBI Taxonomy" id="568900"/>
    <lineage>
        <taxon>Eukaryota</taxon>
        <taxon>Sar</taxon>
        <taxon>Stramenopiles</taxon>
        <taxon>Ochrophyta</taxon>
        <taxon>Bacillariophyta</taxon>
        <taxon>Bacillariophyceae</taxon>
        <taxon>Bacillariophycidae</taxon>
        <taxon>Naviculales</taxon>
        <taxon>Naviculaceae</taxon>
        <taxon>Seminavis</taxon>
    </lineage>
</organism>
<feature type="compositionally biased region" description="Polar residues" evidence="1">
    <location>
        <begin position="83"/>
        <end position="98"/>
    </location>
</feature>
<evidence type="ECO:0000313" key="2">
    <source>
        <dbReference type="EMBL" id="CAB9507411.1"/>
    </source>
</evidence>
<keyword evidence="3" id="KW-1185">Reference proteome</keyword>
<proteinExistence type="predicted"/>
<feature type="compositionally biased region" description="Low complexity" evidence="1">
    <location>
        <begin position="240"/>
        <end position="253"/>
    </location>
</feature>
<evidence type="ECO:0000313" key="3">
    <source>
        <dbReference type="Proteomes" id="UP001153069"/>
    </source>
</evidence>
<dbReference type="OrthoDB" id="47625at2759"/>
<dbReference type="PANTHER" id="PTHR21483">
    <property type="entry name" value="RNA POLYMERASE II-ASSOCIATED PROTEIN 1"/>
    <property type="match status" value="1"/>
</dbReference>
<evidence type="ECO:0000256" key="1">
    <source>
        <dbReference type="SAM" id="MobiDB-lite"/>
    </source>
</evidence>
<protein>
    <submittedName>
        <fullName evidence="2">Uncharacterized protein</fullName>
    </submittedName>
</protein>
<feature type="region of interest" description="Disordered" evidence="1">
    <location>
        <begin position="1"/>
        <end position="33"/>
    </location>
</feature>
<feature type="compositionally biased region" description="Low complexity" evidence="1">
    <location>
        <begin position="15"/>
        <end position="29"/>
    </location>
</feature>
<dbReference type="PANTHER" id="PTHR21483:SF18">
    <property type="entry name" value="RNA POLYMERASE II-ASSOCIATED PROTEIN 1"/>
    <property type="match status" value="1"/>
</dbReference>
<gene>
    <name evidence="2" type="ORF">SEMRO_305_G112830.1</name>
</gene>
<feature type="region of interest" description="Disordered" evidence="1">
    <location>
        <begin position="72"/>
        <end position="156"/>
    </location>
</feature>
<reference evidence="2" key="1">
    <citation type="submission" date="2020-06" db="EMBL/GenBank/DDBJ databases">
        <authorList>
            <consortium name="Plant Systems Biology data submission"/>
        </authorList>
    </citation>
    <scope>NUCLEOTIDE SEQUENCE</scope>
    <source>
        <strain evidence="2">D6</strain>
    </source>
</reference>
<feature type="compositionally biased region" description="Polar residues" evidence="1">
    <location>
        <begin position="119"/>
        <end position="137"/>
    </location>
</feature>
<sequence length="1416" mass="155368">MKSSYMKFSDDDEPGGTSNGTSTGSSNNNVMERNIVERNVLERPIRPPQAPGQYLHQHQFPQATLRKKSLFAQNRQQEQQSQNGINTTGNMASPSTNVPLGVFVKKKKNRQKLHKQQHDPQPQKSSNAASTSATQYLSQSTPQQVPVSQAAAQDAEAMFERMSPAERLENAKELQAALSPQAIAYFKNRNKIQKQKNTNTNKKDNNNKGKPMAIHAGVTIDQQKTERTNNNNNLEEPKQSTTSTSNTRTSTTNDTEEKQRIAQLLSNVKTVDDLDAAYKAEVGDFSPLASELGNDIQQKEPFQIACMLLRSTVPRQNLWAAKIVSQHFQQQWELGRLCSVVPEQQTQTQETPPWPYPVLMPAALRCLLDAPATQTGVIIHTFVLNAIYNLLRLRSCAEHVVDINDMVQNDNVHATAIHQLCFLEDAIPTPPVGSTYPSTDSVQAIASDIASSTATPAAYKTSSSSKSAKTDGEAFGKDPSWTLLSKMCILPRLAQLVLKSSSSSSPQQQQSLPNEALTAICGILAIIGQRSPGTATAIVFHPTLLRDLLDHALKPQHREDHKDDIGTAQNPYDVALALPAIRLLGTLARQSRVVAERILAVFDEYVPPILAIKPKTKPEHTLQVWSLILWRTLLRYGLGVPQIPTMIALSVRHMVATTAGAEREGRKAMPFSLATEFSTCFAHVLFCSQTARTQLSEQNQNSNDGEITKEDVDESVLAANRWLSSTAKQAVASLETCSFVNDKEAISAQQLQFWAAQLQFMSAYLDTSAEDSIPVLDSTIRDKWISICQSALVAFMRQDVLKTTLNALCAAVFACSFSELPDPIDGLVYEASACAFLCSFVSLQFCLVKLILGQSKSTLDAGDADSGATLESSKLVFAEFASILETTLAMPLLASSRSRVVTGPPCPRRGWLNRTCFASIQMLEAAKSYFSLSTGHSEVTRTLQFSLLGRLERGDEAMAAVLLSQDSSFDVREVQTSAKREGKFSLISSVFLKELCVESSARLQLEHSFNLLRHGPGVSRDEFGISKLRLLLSDVDSIVPSRNHDFLLPIGTLWLWMTLSSSVSSAPSNDGTIHEEDTASEQSYGTEVLSSSLRLISELEQSSTPGDQINPFNYAAQIDNGAKAYHLLLLCFHPEHILQSDEVAGPAEFLLELYTRDMDNSFAVAFARACLLHSSGKKKKFQDDSSEATGTSSKAEKIVSELLHGREADRRGLLSEDETRAVLGFLNELCDVFLQYGAQYDFCVRCVRCFLMPTFPSRIRCKAASRLGDVLSVISLPGEEDPWSDAGRLMLVPLLERSIPGSSPEDGGLTTEDGGLTRESPQFLDALVAVYGKGGNPRVQVGYTLILFVLVHARHLAMCLQPGWVGLEAELKRLQKVNDEVASMVTNAARKISRCTANSKSDMVEAAIDAVQRKDA</sequence>
<dbReference type="EMBL" id="CAICTM010000304">
    <property type="protein sequence ID" value="CAB9507411.1"/>
    <property type="molecule type" value="Genomic_DNA"/>
</dbReference>
<dbReference type="GO" id="GO:0006366">
    <property type="term" value="P:transcription by RNA polymerase II"/>
    <property type="evidence" value="ECO:0007669"/>
    <property type="project" value="InterPro"/>
</dbReference>